<comment type="caution">
    <text evidence="2">The sequence shown here is derived from an EMBL/GenBank/DDBJ whole genome shotgun (WGS) entry which is preliminary data.</text>
</comment>
<proteinExistence type="inferred from homology"/>
<sequence>MKNKFSENVTTLISKSTEINGDLHFSGTLEVEGKIRGNIYADPEVAAEVRIRESGLVQGEIKAPSVIVNGLVEGDIYSSEHIELAAKARVVGNVYYHLIEMVMGSEVNGSLCHRTPAELKPKQLDIQQEVQQDMQQTTVSSEIEAVVVEASKISN</sequence>
<reference evidence="3" key="1">
    <citation type="submission" date="2017-08" db="EMBL/GenBank/DDBJ databases">
        <title>A dynamic microbial community with high functional redundancy inhabits the cold, oxic subseafloor aquifer.</title>
        <authorList>
            <person name="Tully B.J."/>
            <person name="Wheat C.G."/>
            <person name="Glazer B.T."/>
            <person name="Huber J.A."/>
        </authorList>
    </citation>
    <scope>NUCLEOTIDE SEQUENCE [LARGE SCALE GENOMIC DNA]</scope>
</reference>
<protein>
    <submittedName>
        <fullName evidence="2">Cell shape-determining protein CcmA</fullName>
    </submittedName>
</protein>
<evidence type="ECO:0000313" key="2">
    <source>
        <dbReference type="EMBL" id="PCJ42807.1"/>
    </source>
</evidence>
<dbReference type="Proteomes" id="UP000228987">
    <property type="component" value="Unassembled WGS sequence"/>
</dbReference>
<evidence type="ECO:0000313" key="3">
    <source>
        <dbReference type="Proteomes" id="UP000228987"/>
    </source>
</evidence>
<dbReference type="EMBL" id="NVWI01000002">
    <property type="protein sequence ID" value="PCJ42807.1"/>
    <property type="molecule type" value="Genomic_DNA"/>
</dbReference>
<dbReference type="AlphaFoldDB" id="A0A2A5CG06"/>
<accession>A0A2A5CG06</accession>
<gene>
    <name evidence="2" type="ORF">COA71_04715</name>
</gene>
<evidence type="ECO:0000256" key="1">
    <source>
        <dbReference type="ARBA" id="ARBA00044755"/>
    </source>
</evidence>
<dbReference type="Pfam" id="PF04519">
    <property type="entry name" value="Bactofilin"/>
    <property type="match status" value="1"/>
</dbReference>
<dbReference type="InterPro" id="IPR007607">
    <property type="entry name" value="BacA/B"/>
</dbReference>
<name>A0A2A5CG06_9GAMM</name>
<comment type="similarity">
    <text evidence="1">Belongs to the bactofilin family.</text>
</comment>
<organism evidence="2 3">
    <name type="scientific">SAR86 cluster bacterium</name>
    <dbReference type="NCBI Taxonomy" id="2030880"/>
    <lineage>
        <taxon>Bacteria</taxon>
        <taxon>Pseudomonadati</taxon>
        <taxon>Pseudomonadota</taxon>
        <taxon>Gammaproteobacteria</taxon>
        <taxon>SAR86 cluster</taxon>
    </lineage>
</organism>
<dbReference type="PANTHER" id="PTHR35024:SF4">
    <property type="entry name" value="POLYMER-FORMING CYTOSKELETAL PROTEIN"/>
    <property type="match status" value="1"/>
</dbReference>
<dbReference type="PANTHER" id="PTHR35024">
    <property type="entry name" value="HYPOTHETICAL CYTOSOLIC PROTEIN"/>
    <property type="match status" value="1"/>
</dbReference>